<comment type="caution">
    <text evidence="1">The sequence shown here is derived from an EMBL/GenBank/DDBJ whole genome shotgun (WGS) entry which is preliminary data.</text>
</comment>
<dbReference type="RefSeq" id="WP_166934815.1">
    <property type="nucleotide sequence ID" value="NZ_VWXC01000013.1"/>
</dbReference>
<reference evidence="1 2" key="1">
    <citation type="journal article" date="2019" name="bioRxiv">
        <title>Bacteria contribute to plant secondary compound degradation in a generalist herbivore system.</title>
        <authorList>
            <person name="Francoeur C.B."/>
            <person name="Khadempour L."/>
            <person name="Moreira-Soto R.D."/>
            <person name="Gotting K."/>
            <person name="Book A.J."/>
            <person name="Pinto-Tomas A.A."/>
            <person name="Keefover-Ring K."/>
            <person name="Currie C.R."/>
        </authorList>
    </citation>
    <scope>NUCLEOTIDE SEQUENCE [LARGE SCALE GENOMIC DNA]</scope>
    <source>
        <strain evidence="1">Al-1710</strain>
    </source>
</reference>
<protein>
    <submittedName>
        <fullName evidence="1">Uncharacterized protein</fullName>
    </submittedName>
</protein>
<evidence type="ECO:0000313" key="1">
    <source>
        <dbReference type="EMBL" id="NIG20527.1"/>
    </source>
</evidence>
<gene>
    <name evidence="1" type="ORF">F3J37_17780</name>
</gene>
<name>A0ABX0RSC9_9GAMM</name>
<keyword evidence="2" id="KW-1185">Reference proteome</keyword>
<dbReference type="Proteomes" id="UP001515780">
    <property type="component" value="Unassembled WGS sequence"/>
</dbReference>
<dbReference type="EMBL" id="VWXC01000013">
    <property type="protein sequence ID" value="NIG20527.1"/>
    <property type="molecule type" value="Genomic_DNA"/>
</dbReference>
<accession>A0ABX0RSC9</accession>
<organism evidence="1 2">
    <name type="scientific">Candidatus Pantoea communis</name>
    <dbReference type="NCBI Taxonomy" id="2608354"/>
    <lineage>
        <taxon>Bacteria</taxon>
        <taxon>Pseudomonadati</taxon>
        <taxon>Pseudomonadota</taxon>
        <taxon>Gammaproteobacteria</taxon>
        <taxon>Enterobacterales</taxon>
        <taxon>Erwiniaceae</taxon>
        <taxon>Pantoea</taxon>
    </lineage>
</organism>
<evidence type="ECO:0000313" key="2">
    <source>
        <dbReference type="Proteomes" id="UP001515780"/>
    </source>
</evidence>
<proteinExistence type="predicted"/>
<sequence>MTVSSTQSYVEYKADGVTATFTIPFYFLLNSDISVMLADSLGSISESVNGADFTVTGAGESGGGSLTFGTVTASGNTILIYRNPPVTQETKYYENGKFPAASHEAALDKLTMLIQEYGWRFDSLTLKKPSIFASYYDALNNRISNLADPVASNDAVPKHYVDESVSDFKQYVDSEVSAESQARKAADIAEADARATADANLQDQLTGNVPLEASAFSVISWHKQTVDNSVTIPDNMNAWSFGPEITISSGQQVTIPENSYWTIASGQQVNNSGTNVDYGEL</sequence>